<dbReference type="EMBL" id="BARW01000013">
    <property type="protein sequence ID" value="GAI67882.1"/>
    <property type="molecule type" value="Genomic_DNA"/>
</dbReference>
<comment type="caution">
    <text evidence="1">The sequence shown here is derived from an EMBL/GenBank/DDBJ whole genome shotgun (WGS) entry which is preliminary data.</text>
</comment>
<accession>X1QHB5</accession>
<sequence>MNQGRKQKRVQRAPEKIEESLSYTVEVRDKEGRVLHRISAPSRSYVEQWNQLINLQATQATKTVKDTDGVDQACEPHSNTLKAYVPIGFTDHGIRVGKGTTAVAIDDYALEIPLAEGVGVDQLNHQGMIFSLPAVAAPSCSFTARRTMINNSGATITGVREIGCYIRGENGSALSFLGFRDVLGSGCDVPDGGAITVEYTIGVTV</sequence>
<dbReference type="AlphaFoldDB" id="X1QHB5"/>
<name>X1QHB5_9ZZZZ</name>
<reference evidence="1" key="1">
    <citation type="journal article" date="2014" name="Front. Microbiol.">
        <title>High frequency of phylogenetically diverse reductive dehalogenase-homologous genes in deep subseafloor sedimentary metagenomes.</title>
        <authorList>
            <person name="Kawai M."/>
            <person name="Futagami T."/>
            <person name="Toyoda A."/>
            <person name="Takaki Y."/>
            <person name="Nishi S."/>
            <person name="Hori S."/>
            <person name="Arai W."/>
            <person name="Tsubouchi T."/>
            <person name="Morono Y."/>
            <person name="Uchiyama I."/>
            <person name="Ito T."/>
            <person name="Fujiyama A."/>
            <person name="Inagaki F."/>
            <person name="Takami H."/>
        </authorList>
    </citation>
    <scope>NUCLEOTIDE SEQUENCE</scope>
    <source>
        <strain evidence="1">Expedition CK06-06</strain>
    </source>
</reference>
<evidence type="ECO:0000313" key="1">
    <source>
        <dbReference type="EMBL" id="GAI67882.1"/>
    </source>
</evidence>
<protein>
    <submittedName>
        <fullName evidence="1">Uncharacterized protein</fullName>
    </submittedName>
</protein>
<proteinExistence type="predicted"/>
<gene>
    <name evidence="1" type="ORF">S12H4_00181</name>
</gene>
<organism evidence="1">
    <name type="scientific">marine sediment metagenome</name>
    <dbReference type="NCBI Taxonomy" id="412755"/>
    <lineage>
        <taxon>unclassified sequences</taxon>
        <taxon>metagenomes</taxon>
        <taxon>ecological metagenomes</taxon>
    </lineage>
</organism>